<dbReference type="PANTHER" id="PTHR46523">
    <property type="entry name" value="DCTP PYROPHOSPHATASE 1"/>
    <property type="match status" value="1"/>
</dbReference>
<evidence type="ECO:0000313" key="1">
    <source>
        <dbReference type="EMBL" id="AMK53703.1"/>
    </source>
</evidence>
<dbReference type="GeneID" id="78477401"/>
<keyword evidence="2" id="KW-1185">Reference proteome</keyword>
<dbReference type="SUPFAM" id="SSF101386">
    <property type="entry name" value="all-alpha NTP pyrophosphatases"/>
    <property type="match status" value="1"/>
</dbReference>
<dbReference type="OrthoDB" id="9791898at2"/>
<dbReference type="PANTHER" id="PTHR46523:SF1">
    <property type="entry name" value="DCTP PYROPHOSPHATASE 1"/>
    <property type="match status" value="1"/>
</dbReference>
<dbReference type="AlphaFoldDB" id="A0A140DSS6"/>
<dbReference type="EMBL" id="CP011391">
    <property type="protein sequence ID" value="AMK53703.1"/>
    <property type="molecule type" value="Genomic_DNA"/>
</dbReference>
<dbReference type="GO" id="GO:0047429">
    <property type="term" value="F:nucleoside triphosphate diphosphatase activity"/>
    <property type="evidence" value="ECO:0007669"/>
    <property type="project" value="InterPro"/>
</dbReference>
<dbReference type="GO" id="GO:0009143">
    <property type="term" value="P:nucleoside triphosphate catabolic process"/>
    <property type="evidence" value="ECO:0007669"/>
    <property type="project" value="InterPro"/>
</dbReference>
<dbReference type="InterPro" id="IPR025984">
    <property type="entry name" value="DCTPP"/>
</dbReference>
<dbReference type="Proteomes" id="UP000069771">
    <property type="component" value="Chromosome"/>
</dbReference>
<dbReference type="CDD" id="cd11537">
    <property type="entry name" value="NTP-PPase_RS21-C6_like"/>
    <property type="match status" value="1"/>
</dbReference>
<organism evidence="1 2">
    <name type="scientific">Faecalibaculum rodentium</name>
    <dbReference type="NCBI Taxonomy" id="1702221"/>
    <lineage>
        <taxon>Bacteria</taxon>
        <taxon>Bacillati</taxon>
        <taxon>Bacillota</taxon>
        <taxon>Erysipelotrichia</taxon>
        <taxon>Erysipelotrichales</taxon>
        <taxon>Erysipelotrichaceae</taxon>
        <taxon>Faecalibaculum</taxon>
    </lineage>
</organism>
<dbReference type="STRING" id="1702221.AALO17_05690"/>
<name>A0A140DSS6_9FIRM</name>
<dbReference type="InterPro" id="IPR052555">
    <property type="entry name" value="dCTP_Pyrophosphatase"/>
</dbReference>
<dbReference type="Pfam" id="PF12643">
    <property type="entry name" value="MazG-like"/>
    <property type="match status" value="1"/>
</dbReference>
<gene>
    <name evidence="1" type="ORF">AALO17_05690</name>
</gene>
<evidence type="ECO:0000313" key="2">
    <source>
        <dbReference type="Proteomes" id="UP000069771"/>
    </source>
</evidence>
<dbReference type="RefSeq" id="WP_067555167.1">
    <property type="nucleotide sequence ID" value="NZ_CAMTMS010000060.1"/>
</dbReference>
<proteinExistence type="predicted"/>
<dbReference type="Gene3D" id="1.10.287.1080">
    <property type="entry name" value="MazG-like"/>
    <property type="match status" value="1"/>
</dbReference>
<accession>A0A140DSS6</accession>
<protein>
    <submittedName>
        <fullName evidence="1">Putative pyrophosphatase</fullName>
    </submittedName>
</protein>
<dbReference type="PATRIC" id="fig|1702221.3.peg.545"/>
<dbReference type="KEGG" id="fro:AALO17_05690"/>
<dbReference type="PIRSF" id="PIRSF029826">
    <property type="entry name" value="UCP029826_pph"/>
    <property type="match status" value="1"/>
</dbReference>
<sequence length="108" mass="12545">MDSVKQAQEILKQIRDEREWKQFHTPANLAKSICIESAELLECFQWSNDVFDLQDVKEELADVFSYCLLLADTLDLDPMDIVMEKAGKTRKKYPVEKAKGKSTKYDKL</sequence>
<reference evidence="1 2" key="1">
    <citation type="journal article" date="2016" name="Gut Pathog.">
        <title>Whole genome sequencing of "Faecalibaculum rodentium" ALO17, isolated from C57BL/6J laboratory mouse feces.</title>
        <authorList>
            <person name="Lim S."/>
            <person name="Chang D.H."/>
            <person name="Ahn S."/>
            <person name="Kim B.C."/>
        </authorList>
    </citation>
    <scope>NUCLEOTIDE SEQUENCE [LARGE SCALE GENOMIC DNA]</scope>
    <source>
        <strain evidence="1 2">Alo17</strain>
    </source>
</reference>